<evidence type="ECO:0000256" key="3">
    <source>
        <dbReference type="ARBA" id="ARBA00022679"/>
    </source>
</evidence>
<dbReference type="CDD" id="cd02440">
    <property type="entry name" value="AdoMet_MTases"/>
    <property type="match status" value="1"/>
</dbReference>
<dbReference type="GO" id="GO:0016279">
    <property type="term" value="F:protein-lysine N-methyltransferase activity"/>
    <property type="evidence" value="ECO:0007669"/>
    <property type="project" value="UniProtKB-UniRule"/>
</dbReference>
<dbReference type="Proteomes" id="UP000245946">
    <property type="component" value="Unassembled WGS sequence"/>
</dbReference>
<dbReference type="STRING" id="58919.A0A316ZHC9"/>
<keyword evidence="2 5" id="KW-0489">Methyltransferase</keyword>
<dbReference type="InterPro" id="IPR029063">
    <property type="entry name" value="SAM-dependent_MTases_sf"/>
</dbReference>
<accession>A0A316ZHC9</accession>
<comment type="similarity">
    <text evidence="5">Belongs to the class I-like SAM-binding methyltransferase superfamily. EFM4 family.</text>
</comment>
<evidence type="ECO:0000313" key="9">
    <source>
        <dbReference type="Proteomes" id="UP000245946"/>
    </source>
</evidence>
<name>A0A316ZHC9_9BASI</name>
<keyword evidence="3 5" id="KW-0808">Transferase</keyword>
<dbReference type="GO" id="GO:0016192">
    <property type="term" value="P:vesicle-mediated transport"/>
    <property type="evidence" value="ECO:0007669"/>
    <property type="project" value="UniProtKB-UniRule"/>
</dbReference>
<feature type="domain" description="Methyltransferase" evidence="7">
    <location>
        <begin position="75"/>
        <end position="209"/>
    </location>
</feature>
<protein>
    <recommendedName>
        <fullName evidence="5">Protein-lysine N-methyltransferase EFM4</fullName>
        <ecNumber evidence="5">2.1.1.-</ecNumber>
    </recommendedName>
    <alternativeName>
        <fullName evidence="5">Elongation factor methyltransferase 4</fullName>
    </alternativeName>
</protein>
<evidence type="ECO:0000256" key="4">
    <source>
        <dbReference type="ARBA" id="ARBA00022691"/>
    </source>
</evidence>
<reference evidence="8 9" key="1">
    <citation type="journal article" date="2018" name="Mol. Biol. Evol.">
        <title>Broad Genomic Sampling Reveals a Smut Pathogenic Ancestry of the Fungal Clade Ustilaginomycotina.</title>
        <authorList>
            <person name="Kijpornyongpan T."/>
            <person name="Mondo S.J."/>
            <person name="Barry K."/>
            <person name="Sandor L."/>
            <person name="Lee J."/>
            <person name="Lipzen A."/>
            <person name="Pangilinan J."/>
            <person name="LaButti K."/>
            <person name="Hainaut M."/>
            <person name="Henrissat B."/>
            <person name="Grigoriev I.V."/>
            <person name="Spatafora J.W."/>
            <person name="Aime M.C."/>
        </authorList>
    </citation>
    <scope>NUCLEOTIDE SEQUENCE [LARGE SCALE GENOMIC DNA]</scope>
    <source>
        <strain evidence="8 9">MCA 4186</strain>
    </source>
</reference>
<feature type="region of interest" description="Disordered" evidence="6">
    <location>
        <begin position="1"/>
        <end position="20"/>
    </location>
</feature>
<dbReference type="GO" id="GO:0032259">
    <property type="term" value="P:methylation"/>
    <property type="evidence" value="ECO:0007669"/>
    <property type="project" value="UniProtKB-KW"/>
</dbReference>
<dbReference type="PANTHER" id="PTHR12843:SF5">
    <property type="entry name" value="EEF1A LYSINE METHYLTRANSFERASE 2"/>
    <property type="match status" value="1"/>
</dbReference>
<organism evidence="8 9">
    <name type="scientific">Tilletiopsis washingtonensis</name>
    <dbReference type="NCBI Taxonomy" id="58919"/>
    <lineage>
        <taxon>Eukaryota</taxon>
        <taxon>Fungi</taxon>
        <taxon>Dikarya</taxon>
        <taxon>Basidiomycota</taxon>
        <taxon>Ustilaginomycotina</taxon>
        <taxon>Exobasidiomycetes</taxon>
        <taxon>Entylomatales</taxon>
        <taxon>Entylomatales incertae sedis</taxon>
        <taxon>Tilletiopsis</taxon>
    </lineage>
</organism>
<proteinExistence type="inferred from homology"/>
<dbReference type="InterPro" id="IPR025714">
    <property type="entry name" value="Methyltranfer_dom"/>
</dbReference>
<dbReference type="SUPFAM" id="SSF53335">
    <property type="entry name" value="S-adenosyl-L-methionine-dependent methyltransferases"/>
    <property type="match status" value="1"/>
</dbReference>
<comment type="subcellular location">
    <subcellularLocation>
        <location evidence="5">Cytoplasm</location>
    </subcellularLocation>
</comment>
<evidence type="ECO:0000256" key="1">
    <source>
        <dbReference type="ARBA" id="ARBA00022490"/>
    </source>
</evidence>
<evidence type="ECO:0000256" key="6">
    <source>
        <dbReference type="SAM" id="MobiDB-lite"/>
    </source>
</evidence>
<evidence type="ECO:0000256" key="2">
    <source>
        <dbReference type="ARBA" id="ARBA00022603"/>
    </source>
</evidence>
<dbReference type="EMBL" id="KZ819283">
    <property type="protein sequence ID" value="PWO01161.1"/>
    <property type="molecule type" value="Genomic_DNA"/>
</dbReference>
<dbReference type="Gene3D" id="3.40.50.150">
    <property type="entry name" value="Vaccinia Virus protein VP39"/>
    <property type="match status" value="1"/>
</dbReference>
<keyword evidence="4 5" id="KW-0949">S-adenosyl-L-methionine</keyword>
<evidence type="ECO:0000259" key="7">
    <source>
        <dbReference type="Pfam" id="PF13847"/>
    </source>
</evidence>
<evidence type="ECO:0000313" key="8">
    <source>
        <dbReference type="EMBL" id="PWO01161.1"/>
    </source>
</evidence>
<gene>
    <name evidence="5" type="primary">EFM4</name>
    <name evidence="8" type="ORF">FA09DRAFT_327114</name>
</gene>
<dbReference type="PANTHER" id="PTHR12843">
    <property type="entry name" value="PROTEIN-LYSINE N-METHYLTRANSFERASE METTL10"/>
    <property type="match status" value="1"/>
</dbReference>
<keyword evidence="5" id="KW-0813">Transport</keyword>
<comment type="function">
    <text evidence="5">S-adenosyl-L-methionine-dependent protein-lysine N-methyltransferase that mono- and dimethylates elongation factor 1-alpha at 'Lys-316'. May play a role in intracellular transport.</text>
</comment>
<evidence type="ECO:0000256" key="5">
    <source>
        <dbReference type="HAMAP-Rule" id="MF_03188"/>
    </source>
</evidence>
<dbReference type="OrthoDB" id="10069295at2759"/>
<dbReference type="HAMAP" id="MF_03188">
    <property type="entry name" value="Methyltr_EFM4"/>
    <property type="match status" value="1"/>
</dbReference>
<dbReference type="Pfam" id="PF13847">
    <property type="entry name" value="Methyltransf_31"/>
    <property type="match status" value="1"/>
</dbReference>
<sequence>MSSSASSSTPGSPTLPPSRLGTKAHWDAVYAREVANFRENPDDEGEVWFGETASRRMIASLRSLLANNSLEAPFSVLDLGTGNGLLLHTLLDADLTPPARMMGIDYSEGSVTLAREVAEARGEGAEEIRWAQCDCVDDEEAVKRLGEWDVLLDKGTLDAIALSSHASVRSYIRSTRTLRGASGILLLTSCNFTLEELKALFLDDAEGKKDEIEELEEDKKPKFSFGGKTGNTTTAVLVRRRKE</sequence>
<dbReference type="InterPro" id="IPR026635">
    <property type="entry name" value="Efm4/METTL10"/>
</dbReference>
<dbReference type="EC" id="2.1.1.-" evidence="5"/>
<keyword evidence="1 5" id="KW-0963">Cytoplasm</keyword>
<dbReference type="GO" id="GO:0005737">
    <property type="term" value="C:cytoplasm"/>
    <property type="evidence" value="ECO:0007669"/>
    <property type="project" value="UniProtKB-SubCell"/>
</dbReference>
<dbReference type="AlphaFoldDB" id="A0A316ZHC9"/>
<keyword evidence="9" id="KW-1185">Reference proteome</keyword>
<feature type="compositionally biased region" description="Low complexity" evidence="6">
    <location>
        <begin position="1"/>
        <end position="12"/>
    </location>
</feature>